<evidence type="ECO:0000256" key="12">
    <source>
        <dbReference type="ARBA" id="ARBA00048435"/>
    </source>
</evidence>
<sequence>MVLRDNEQFIVTCPGNPNAENIQMDFTVFWAMPPDPVTILPAIKTLESMQEVFFVDFIVPRGSELDVFCLSTHRLLIRAYPAVRMTTQVPSKPLTRLVVSGSTHGNEMSGVFLARHWIKDPSELTRSTFSATAVIANPRAMEKCVRYTQQDLNRSFKMDYLVALDSEEEPYEVKRAKELNKIYGPKGSPEAYDFMFDMHNTTSNMGACIIVDSPQNSFAMHMANYIQTNYMQKCPIYVYKKGDEESYTIDSICKNGVAMEVGPQPQGVVRADCLAQMRALVRHGLDFIAKFNQGSAFPAFDIDAYTLISREDYPRNVDGEMSGIIHPKLQDKDFLPLNPGDPIFQTLDGNEVVYEGDSTIYPAFINEAAYYEKKIAFAKMEKKVFSIPDIQLKLD</sequence>
<proteinExistence type="inferred from homology"/>
<evidence type="ECO:0000256" key="2">
    <source>
        <dbReference type="ARBA" id="ARBA00004496"/>
    </source>
</evidence>
<protein>
    <recommendedName>
        <fullName evidence="10">N-acyl-aromatic-L-amino acid amidohydrolase</fullName>
        <ecNumber evidence="10">3.5.1.114</ecNumber>
    </recommendedName>
</protein>
<evidence type="ECO:0000259" key="15">
    <source>
        <dbReference type="Pfam" id="PF24827"/>
    </source>
</evidence>
<reference evidence="16" key="1">
    <citation type="journal article" date="2022" name="bioRxiv">
        <title>Sequencing and chromosome-scale assembly of the giantPleurodeles waltlgenome.</title>
        <authorList>
            <person name="Brown T."/>
            <person name="Elewa A."/>
            <person name="Iarovenko S."/>
            <person name="Subramanian E."/>
            <person name="Araus A.J."/>
            <person name="Petzold A."/>
            <person name="Susuki M."/>
            <person name="Suzuki K.-i.T."/>
            <person name="Hayashi T."/>
            <person name="Toyoda A."/>
            <person name="Oliveira C."/>
            <person name="Osipova E."/>
            <person name="Leigh N.D."/>
            <person name="Simon A."/>
            <person name="Yun M.H."/>
        </authorList>
    </citation>
    <scope>NUCLEOTIDE SEQUENCE</scope>
    <source>
        <strain evidence="16">20211129_DDA</strain>
        <tissue evidence="16">Liver</tissue>
    </source>
</reference>
<dbReference type="InterPro" id="IPR016708">
    <property type="entry name" value="Aspartoacylase"/>
</dbReference>
<evidence type="ECO:0000313" key="17">
    <source>
        <dbReference type="Proteomes" id="UP001066276"/>
    </source>
</evidence>
<keyword evidence="17" id="KW-1185">Reference proteome</keyword>
<evidence type="ECO:0000259" key="14">
    <source>
        <dbReference type="Pfam" id="PF04952"/>
    </source>
</evidence>
<evidence type="ECO:0000256" key="5">
    <source>
        <dbReference type="ARBA" id="ARBA00022490"/>
    </source>
</evidence>
<dbReference type="GO" id="GO:0005829">
    <property type="term" value="C:cytosol"/>
    <property type="evidence" value="ECO:0007669"/>
    <property type="project" value="TreeGrafter"/>
</dbReference>
<dbReference type="EMBL" id="JANPWB010000007">
    <property type="protein sequence ID" value="KAJ1168696.1"/>
    <property type="molecule type" value="Genomic_DNA"/>
</dbReference>
<evidence type="ECO:0000256" key="3">
    <source>
        <dbReference type="ARBA" id="ARBA00006173"/>
    </source>
</evidence>
<evidence type="ECO:0000256" key="4">
    <source>
        <dbReference type="ARBA" id="ARBA00022475"/>
    </source>
</evidence>
<dbReference type="Pfam" id="PF04952">
    <property type="entry name" value="AstE_AspA_hybrid"/>
    <property type="match status" value="1"/>
</dbReference>
<dbReference type="Proteomes" id="UP001066276">
    <property type="component" value="Chromosome 4_1"/>
</dbReference>
<dbReference type="GO" id="GO:0004046">
    <property type="term" value="F:aminoacylase activity"/>
    <property type="evidence" value="ECO:0007669"/>
    <property type="project" value="TreeGrafter"/>
</dbReference>
<evidence type="ECO:0000256" key="10">
    <source>
        <dbReference type="ARBA" id="ARBA00034807"/>
    </source>
</evidence>
<dbReference type="InterPro" id="IPR050178">
    <property type="entry name" value="AspA/AstE_fam"/>
</dbReference>
<keyword evidence="5" id="KW-0963">Cytoplasm</keyword>
<comment type="caution">
    <text evidence="16">The sequence shown here is derived from an EMBL/GenBank/DDBJ whole genome shotgun (WGS) entry which is preliminary data.</text>
</comment>
<dbReference type="PANTHER" id="PTHR15162">
    <property type="entry name" value="ASPARTOACYLASE"/>
    <property type="match status" value="1"/>
</dbReference>
<dbReference type="NCBIfam" id="NF002601">
    <property type="entry name" value="PRK02259.1"/>
    <property type="match status" value="1"/>
</dbReference>
<comment type="cofactor">
    <cofactor evidence="1">
        <name>Zn(2+)</name>
        <dbReference type="ChEBI" id="CHEBI:29105"/>
    </cofactor>
</comment>
<keyword evidence="6" id="KW-0479">Metal-binding</keyword>
<dbReference type="Gene3D" id="2.20.25.160">
    <property type="match status" value="1"/>
</dbReference>
<evidence type="ECO:0000256" key="6">
    <source>
        <dbReference type="ARBA" id="ARBA00022723"/>
    </source>
</evidence>
<evidence type="ECO:0000313" key="16">
    <source>
        <dbReference type="EMBL" id="KAJ1168696.1"/>
    </source>
</evidence>
<dbReference type="InterPro" id="IPR007036">
    <property type="entry name" value="Aste_AspA_hybrid_dom"/>
</dbReference>
<feature type="domain" description="AstE/AspA barrel-sandwich hybrid" evidence="14">
    <location>
        <begin position="301"/>
        <end position="382"/>
    </location>
</feature>
<comment type="catalytic activity">
    <reaction evidence="13">
        <text>an N-acyl-aromatic L-alpha-amino acid + H2O = an aromatic L-alpha-amino acid + a carboxylate</text>
        <dbReference type="Rhea" id="RHEA:54184"/>
        <dbReference type="ChEBI" id="CHEBI:15377"/>
        <dbReference type="ChEBI" id="CHEBI:29067"/>
        <dbReference type="ChEBI" id="CHEBI:84824"/>
        <dbReference type="ChEBI" id="CHEBI:138093"/>
        <dbReference type="EC" id="3.5.1.114"/>
    </reaction>
</comment>
<dbReference type="Pfam" id="PF24827">
    <property type="entry name" value="AstE_AspA_cat"/>
    <property type="match status" value="1"/>
</dbReference>
<evidence type="ECO:0000256" key="7">
    <source>
        <dbReference type="ARBA" id="ARBA00022801"/>
    </source>
</evidence>
<dbReference type="PANTHER" id="PTHR15162:SF5">
    <property type="entry name" value="N-ACYL-AROMATIC-L-AMINO ACID AMIDOHYDROLASE (CARBOXYLATE-FORMING)"/>
    <property type="match status" value="1"/>
</dbReference>
<dbReference type="GO" id="GO:0046872">
    <property type="term" value="F:metal ion binding"/>
    <property type="evidence" value="ECO:0007669"/>
    <property type="project" value="UniProtKB-KW"/>
</dbReference>
<evidence type="ECO:0000256" key="1">
    <source>
        <dbReference type="ARBA" id="ARBA00001947"/>
    </source>
</evidence>
<dbReference type="Gene3D" id="3.40.630.10">
    <property type="entry name" value="Zn peptidases"/>
    <property type="match status" value="1"/>
</dbReference>
<organism evidence="16 17">
    <name type="scientific">Pleurodeles waltl</name>
    <name type="common">Iberian ribbed newt</name>
    <dbReference type="NCBI Taxonomy" id="8319"/>
    <lineage>
        <taxon>Eukaryota</taxon>
        <taxon>Metazoa</taxon>
        <taxon>Chordata</taxon>
        <taxon>Craniata</taxon>
        <taxon>Vertebrata</taxon>
        <taxon>Euteleostomi</taxon>
        <taxon>Amphibia</taxon>
        <taxon>Batrachia</taxon>
        <taxon>Caudata</taxon>
        <taxon>Salamandroidea</taxon>
        <taxon>Salamandridae</taxon>
        <taxon>Pleurodelinae</taxon>
        <taxon>Pleurodeles</taxon>
    </lineage>
</organism>
<dbReference type="GO" id="GO:0016324">
    <property type="term" value="C:apical plasma membrane"/>
    <property type="evidence" value="ECO:0007669"/>
    <property type="project" value="UniProtKB-SubCell"/>
</dbReference>
<keyword evidence="9" id="KW-0472">Membrane</keyword>
<dbReference type="AlphaFoldDB" id="A0AAV7SXI5"/>
<keyword evidence="7" id="KW-0378">Hydrolase</keyword>
<dbReference type="SUPFAM" id="SSF53187">
    <property type="entry name" value="Zn-dependent exopeptidases"/>
    <property type="match status" value="1"/>
</dbReference>
<feature type="domain" description="Succinylglutamate desuccinylase/Aspartoacylase catalytic" evidence="15">
    <location>
        <begin position="95"/>
        <end position="288"/>
    </location>
</feature>
<evidence type="ECO:0000256" key="9">
    <source>
        <dbReference type="ARBA" id="ARBA00023136"/>
    </source>
</evidence>
<comment type="subcellular location">
    <subcellularLocation>
        <location evidence="11">Apical cell membrane</location>
        <topology evidence="11">Peripheral membrane protein</topology>
    </subcellularLocation>
    <subcellularLocation>
        <location evidence="2">Cytoplasm</location>
    </subcellularLocation>
</comment>
<keyword evidence="8" id="KW-0862">Zinc</keyword>
<accession>A0AAV7SXI5</accession>
<dbReference type="FunFam" id="2.20.25.160:FF:000001">
    <property type="entry name" value="Aspartoacylase"/>
    <property type="match status" value="1"/>
</dbReference>
<gene>
    <name evidence="16" type="ORF">NDU88_000610</name>
</gene>
<dbReference type="EC" id="3.5.1.114" evidence="10"/>
<name>A0AAV7SXI5_PLEWA</name>
<dbReference type="GO" id="GO:0016788">
    <property type="term" value="F:hydrolase activity, acting on ester bonds"/>
    <property type="evidence" value="ECO:0007669"/>
    <property type="project" value="InterPro"/>
</dbReference>
<dbReference type="InterPro" id="IPR055438">
    <property type="entry name" value="AstE_AspA_cat"/>
</dbReference>
<evidence type="ECO:0000256" key="8">
    <source>
        <dbReference type="ARBA" id="ARBA00022833"/>
    </source>
</evidence>
<keyword evidence="4" id="KW-1003">Cell membrane</keyword>
<evidence type="ECO:0000256" key="11">
    <source>
        <dbReference type="ARBA" id="ARBA00037831"/>
    </source>
</evidence>
<dbReference type="FunFam" id="3.40.630.10:FF:000025">
    <property type="entry name" value="aspartoacylase"/>
    <property type="match status" value="1"/>
</dbReference>
<comment type="catalytic activity">
    <reaction evidence="12">
        <text>an N-acetyl-L-cysteine-S-conjugate + H2O = an S-substituted L-cysteine + acetate</text>
        <dbReference type="Rhea" id="RHEA:36855"/>
        <dbReference type="ChEBI" id="CHEBI:15377"/>
        <dbReference type="ChEBI" id="CHEBI:30089"/>
        <dbReference type="ChEBI" id="CHEBI:58717"/>
        <dbReference type="ChEBI" id="CHEBI:58718"/>
        <dbReference type="EC" id="3.5.1.114"/>
    </reaction>
</comment>
<dbReference type="HAMAP" id="MF_00704">
    <property type="entry name" value="Aspartoacylase"/>
    <property type="match status" value="1"/>
</dbReference>
<comment type="similarity">
    <text evidence="3">Belongs to the AspA/AstE family. Aspartoacylase subfamily.</text>
</comment>
<dbReference type="CDD" id="cd06909">
    <property type="entry name" value="M14_ASPA"/>
    <property type="match status" value="1"/>
</dbReference>
<evidence type="ECO:0000256" key="13">
    <source>
        <dbReference type="ARBA" id="ARBA00049326"/>
    </source>
</evidence>